<sequence>MAKLTEKQQKFVEEYLIDLNATQAAIRAGYSTKSARDIGCENLAKPNIRTCIDQAMAERSKRTGINADRVLQELARIGFVNPKNVIDFNKASIQEDASVDDLAAIQSVKVKSMQSENGDMFEREVKLNDKLKALELIGKHLGMFKENVNIKANINNTKKLDSILSQLKGDDNE</sequence>
<protein>
    <submittedName>
        <fullName evidence="1">Terminase</fullName>
    </submittedName>
</protein>
<reference evidence="1 2" key="1">
    <citation type="journal article" date="2016" name="PLoS ONE">
        <title>Plasmid Characterization and Chromosome Analysis of Two netF+ Clostridium perfringens Isolates Associated with Foal and Canine Necrotizing Enteritis.</title>
        <authorList>
            <person name="Mehdizadeh Gohari I."/>
            <person name="Kropinski A.M."/>
            <person name="Weese S.J."/>
            <person name="Parreira V.R."/>
            <person name="Whitehead A.E."/>
            <person name="Boerlin P."/>
            <person name="Prescott J.F."/>
        </authorList>
    </citation>
    <scope>NUCLEOTIDE SEQUENCE [LARGE SCALE GENOMIC DNA]</scope>
    <source>
        <strain evidence="1 2">JP838</strain>
    </source>
</reference>
<dbReference type="InterPro" id="IPR052404">
    <property type="entry name" value="SPP1-like_terminase"/>
</dbReference>
<proteinExistence type="predicted"/>
<dbReference type="Gene3D" id="1.10.10.1400">
    <property type="entry name" value="Terminase, small subunit, N-terminal DNA-binding domain, HTH motif"/>
    <property type="match status" value="1"/>
</dbReference>
<dbReference type="EMBL" id="CP010994">
    <property type="protein sequence ID" value="AMN35162.1"/>
    <property type="molecule type" value="Genomic_DNA"/>
</dbReference>
<dbReference type="PANTHER" id="PTHR41328:SF2">
    <property type="entry name" value="TERMINASE SMALL SUBUNIT"/>
    <property type="match status" value="1"/>
</dbReference>
<gene>
    <name evidence="1" type="ORF">JFP838_05140</name>
</gene>
<dbReference type="InterPro" id="IPR005335">
    <property type="entry name" value="Terminase_ssu"/>
</dbReference>
<dbReference type="PANTHER" id="PTHR41328">
    <property type="entry name" value="TERMINASE SMALL SUBUNIT-RELATED"/>
    <property type="match status" value="1"/>
</dbReference>
<dbReference type="GO" id="GO:0051276">
    <property type="term" value="P:chromosome organization"/>
    <property type="evidence" value="ECO:0007669"/>
    <property type="project" value="InterPro"/>
</dbReference>
<dbReference type="Proteomes" id="UP000070260">
    <property type="component" value="Chromosome"/>
</dbReference>
<name>A0A127EGW1_CLOPF</name>
<evidence type="ECO:0000313" key="1">
    <source>
        <dbReference type="EMBL" id="AMN35162.1"/>
    </source>
</evidence>
<dbReference type="AlphaFoldDB" id="A0A127EGW1"/>
<organism evidence="1 2">
    <name type="scientific">Clostridium perfringens</name>
    <dbReference type="NCBI Taxonomy" id="1502"/>
    <lineage>
        <taxon>Bacteria</taxon>
        <taxon>Bacillati</taxon>
        <taxon>Bacillota</taxon>
        <taxon>Clostridia</taxon>
        <taxon>Eubacteriales</taxon>
        <taxon>Clostridiaceae</taxon>
        <taxon>Clostridium</taxon>
    </lineage>
</organism>
<evidence type="ECO:0000313" key="2">
    <source>
        <dbReference type="Proteomes" id="UP000070260"/>
    </source>
</evidence>
<dbReference type="OrthoDB" id="7358785at2"/>
<dbReference type="PATRIC" id="fig|1502.177.peg.1028"/>
<dbReference type="Pfam" id="PF03592">
    <property type="entry name" value="Terminase_2"/>
    <property type="match status" value="1"/>
</dbReference>
<accession>A0A127EGW1</accession>
<dbReference type="RefSeq" id="WP_061426998.1">
    <property type="nucleotide sequence ID" value="NZ_CATNZO010000001.1"/>
</dbReference>
<dbReference type="InterPro" id="IPR038713">
    <property type="entry name" value="Terminase_Gp1_N_sf"/>
</dbReference>